<keyword evidence="2" id="KW-0813">Transport</keyword>
<evidence type="ECO:0000256" key="1">
    <source>
        <dbReference type="ARBA" id="ARBA00009075"/>
    </source>
</evidence>
<dbReference type="EMBL" id="CP113432">
    <property type="protein sequence ID" value="WAI48987.1"/>
    <property type="molecule type" value="Genomic_DNA"/>
</dbReference>
<dbReference type="PANTHER" id="PTHR34596">
    <property type="entry name" value="CHITOPORIN"/>
    <property type="match status" value="1"/>
</dbReference>
<dbReference type="RefSeq" id="WP_254472392.1">
    <property type="nucleotide sequence ID" value="NZ_CP113432.1"/>
</dbReference>
<evidence type="ECO:0000313" key="6">
    <source>
        <dbReference type="Proteomes" id="UP001163624"/>
    </source>
</evidence>
<dbReference type="Pfam" id="PF03573">
    <property type="entry name" value="OprD"/>
    <property type="match status" value="1"/>
</dbReference>
<accession>A0ABY6ZVJ9</accession>
<dbReference type="Proteomes" id="UP001163624">
    <property type="component" value="Chromosome"/>
</dbReference>
<comment type="similarity">
    <text evidence="1">Belongs to the outer membrane porin (Opr) (TC 1.B.25) family.</text>
</comment>
<evidence type="ECO:0000256" key="2">
    <source>
        <dbReference type="ARBA" id="ARBA00022448"/>
    </source>
</evidence>
<organism evidence="5 6">
    <name type="scientific">Pseudomonas triclosanedens</name>
    <dbReference type="NCBI Taxonomy" id="2961893"/>
    <lineage>
        <taxon>Bacteria</taxon>
        <taxon>Pseudomonadati</taxon>
        <taxon>Pseudomonadota</taxon>
        <taxon>Gammaproteobacteria</taxon>
        <taxon>Pseudomonadales</taxon>
        <taxon>Pseudomonadaceae</taxon>
        <taxon>Pseudomonas</taxon>
    </lineage>
</organism>
<feature type="signal peptide" evidence="4">
    <location>
        <begin position="1"/>
        <end position="27"/>
    </location>
</feature>
<dbReference type="PANTHER" id="PTHR34596:SF2">
    <property type="entry name" value="CHITOPORIN"/>
    <property type="match status" value="1"/>
</dbReference>
<dbReference type="InterPro" id="IPR005318">
    <property type="entry name" value="OM_porin_bac"/>
</dbReference>
<keyword evidence="3 4" id="KW-0732">Signal</keyword>
<protein>
    <submittedName>
        <fullName evidence="5">OprD family porin</fullName>
    </submittedName>
</protein>
<keyword evidence="6" id="KW-1185">Reference proteome</keyword>
<evidence type="ECO:0000256" key="4">
    <source>
        <dbReference type="SAM" id="SignalP"/>
    </source>
</evidence>
<feature type="chain" id="PRO_5045071903" evidence="4">
    <location>
        <begin position="28"/>
        <end position="418"/>
    </location>
</feature>
<evidence type="ECO:0000256" key="3">
    <source>
        <dbReference type="ARBA" id="ARBA00022729"/>
    </source>
</evidence>
<reference evidence="5" key="1">
    <citation type="submission" date="2022-11" db="EMBL/GenBank/DDBJ databases">
        <title>Pseudomonas triclosanedens sp. nov., a triclosan degrader isolated from activated sludge.</title>
        <authorList>
            <person name="Yin Y."/>
            <person name="Lu Z."/>
        </authorList>
    </citation>
    <scope>NUCLEOTIDE SEQUENCE</scope>
    <source>
        <strain evidence="5">ZM23</strain>
    </source>
</reference>
<dbReference type="Gene3D" id="2.40.160.10">
    <property type="entry name" value="Porin"/>
    <property type="match status" value="1"/>
</dbReference>
<name>A0ABY6ZVJ9_9PSED</name>
<gene>
    <name evidence="5" type="ORF">OU419_25100</name>
</gene>
<proteinExistence type="inferred from homology"/>
<evidence type="ECO:0000313" key="5">
    <source>
        <dbReference type="EMBL" id="WAI48987.1"/>
    </source>
</evidence>
<sequence length="418" mass="46175">MISRHTRVLPSLACATLPLLACTCAQAAEEGGFFEDSRTDLVLRNYAFNRDFRDHSAGKSLVNEWAQGFILKFTSGYTRGPLGFGVDALGLYGVKLNSSRDQSGSELLPVHDDGKAADEYGRVAVAAKLRLSASELKVGEMLPDIPVLRYDDGRLLPQTFRGAALVSREWEGVSLYGGRYDQVSLRNSADLQDLSSWSAPTAKSDAFNYAGAEYRFNDQRTLVGAWYAQLEDIYTQRYFNLLHKQPVGDWVLGANLGLFFDRDDGRALAGEIDSHTAYALLSANRGGHTVYLGLQKVGGTGMWQSVYGSSGRTMGNDMFNGNFTNEDERSWQARYDYDFAAVGVPGLVSMVRYGKGDNATTRAGSGGKEWERDVELGYTVQSGVLKKLNVRVNHASNRRSFNSDFDQTRLIFNYPISL</sequence>
<dbReference type="InterPro" id="IPR023614">
    <property type="entry name" value="Porin_dom_sf"/>
</dbReference>